<name>A0ACB8WI74_9TELE</name>
<reference evidence="1" key="1">
    <citation type="submission" date="2022-04" db="EMBL/GenBank/DDBJ databases">
        <title>Jade perch genome.</title>
        <authorList>
            <person name="Chao B."/>
        </authorList>
    </citation>
    <scope>NUCLEOTIDE SEQUENCE</scope>
    <source>
        <strain evidence="1">CB-2022</strain>
    </source>
</reference>
<dbReference type="EMBL" id="CM041540">
    <property type="protein sequence ID" value="KAI3366967.1"/>
    <property type="molecule type" value="Genomic_DNA"/>
</dbReference>
<evidence type="ECO:0000313" key="2">
    <source>
        <dbReference type="Proteomes" id="UP000831701"/>
    </source>
</evidence>
<organism evidence="1 2">
    <name type="scientific">Scortum barcoo</name>
    <name type="common">barcoo grunter</name>
    <dbReference type="NCBI Taxonomy" id="214431"/>
    <lineage>
        <taxon>Eukaryota</taxon>
        <taxon>Metazoa</taxon>
        <taxon>Chordata</taxon>
        <taxon>Craniata</taxon>
        <taxon>Vertebrata</taxon>
        <taxon>Euteleostomi</taxon>
        <taxon>Actinopterygii</taxon>
        <taxon>Neopterygii</taxon>
        <taxon>Teleostei</taxon>
        <taxon>Neoteleostei</taxon>
        <taxon>Acanthomorphata</taxon>
        <taxon>Eupercaria</taxon>
        <taxon>Centrarchiformes</taxon>
        <taxon>Terapontoidei</taxon>
        <taxon>Terapontidae</taxon>
        <taxon>Scortum</taxon>
    </lineage>
</organism>
<protein>
    <submittedName>
        <fullName evidence="1">Uncharacterized protein</fullName>
    </submittedName>
</protein>
<accession>A0ACB8WI74</accession>
<evidence type="ECO:0000313" key="1">
    <source>
        <dbReference type="EMBL" id="KAI3366967.1"/>
    </source>
</evidence>
<dbReference type="Proteomes" id="UP000831701">
    <property type="component" value="Chromosome 10"/>
</dbReference>
<sequence length="121" mass="13967">MTGVSHCRAGLNDKSYGEIAVFQTIIKNSTCQGKYGIQLMNATLDVYRQIFSTILHDNTMPLLNEVSNDKKRQMIKNLRELQHEMATVQRQLDAPRRNKEELIRRLSEIQVGIIDLIVQMH</sequence>
<gene>
    <name evidence="1" type="ORF">L3Q82_009248</name>
</gene>
<keyword evidence="2" id="KW-1185">Reference proteome</keyword>
<proteinExistence type="predicted"/>
<comment type="caution">
    <text evidence="1">The sequence shown here is derived from an EMBL/GenBank/DDBJ whole genome shotgun (WGS) entry which is preliminary data.</text>
</comment>